<dbReference type="CDD" id="cd07043">
    <property type="entry name" value="STAS_anti-anti-sigma_factors"/>
    <property type="match status" value="1"/>
</dbReference>
<dbReference type="Proteomes" id="UP001197114">
    <property type="component" value="Unassembled WGS sequence"/>
</dbReference>
<name>A0ABS6YHA2_9ACTN</name>
<keyword evidence="3" id="KW-1185">Reference proteome</keyword>
<protein>
    <submittedName>
        <fullName evidence="2">STAS domain-containing protein</fullName>
    </submittedName>
</protein>
<dbReference type="InterPro" id="IPR036513">
    <property type="entry name" value="STAS_dom_sf"/>
</dbReference>
<gene>
    <name evidence="2" type="ORF">GKQ77_02785</name>
</gene>
<dbReference type="Gene3D" id="3.30.750.24">
    <property type="entry name" value="STAS domain"/>
    <property type="match status" value="1"/>
</dbReference>
<sequence length="98" mass="10636">MCPLTDRAGVEVAGEVCLPTRAVWEQALERVAQRHHGSYHFDLSGLTFIDMAGATALAVTAQSLHGEQRLVLKSPPPALSRQLELFWPDLSAIEVAVS</sequence>
<reference evidence="2 3" key="1">
    <citation type="submission" date="2019-11" db="EMBL/GenBank/DDBJ databases">
        <authorList>
            <person name="Ay H."/>
        </authorList>
    </citation>
    <scope>NUCLEOTIDE SEQUENCE [LARGE SCALE GENOMIC DNA]</scope>
    <source>
        <strain evidence="2 3">BG9H</strain>
    </source>
</reference>
<evidence type="ECO:0000313" key="3">
    <source>
        <dbReference type="Proteomes" id="UP001197114"/>
    </source>
</evidence>
<organism evidence="2 3">
    <name type="scientific">Streptomyces anatolicus</name>
    <dbReference type="NCBI Taxonomy" id="2675858"/>
    <lineage>
        <taxon>Bacteria</taxon>
        <taxon>Bacillati</taxon>
        <taxon>Actinomycetota</taxon>
        <taxon>Actinomycetes</taxon>
        <taxon>Kitasatosporales</taxon>
        <taxon>Streptomycetaceae</taxon>
        <taxon>Streptomyces</taxon>
    </lineage>
</organism>
<dbReference type="Pfam" id="PF13466">
    <property type="entry name" value="STAS_2"/>
    <property type="match status" value="1"/>
</dbReference>
<dbReference type="PROSITE" id="PS50801">
    <property type="entry name" value="STAS"/>
    <property type="match status" value="1"/>
</dbReference>
<proteinExistence type="predicted"/>
<dbReference type="InterPro" id="IPR058548">
    <property type="entry name" value="MlaB-like_STAS"/>
</dbReference>
<evidence type="ECO:0000259" key="1">
    <source>
        <dbReference type="PROSITE" id="PS50801"/>
    </source>
</evidence>
<comment type="caution">
    <text evidence="2">The sequence shown here is derived from an EMBL/GenBank/DDBJ whole genome shotgun (WGS) entry which is preliminary data.</text>
</comment>
<evidence type="ECO:0000313" key="2">
    <source>
        <dbReference type="EMBL" id="MBW5420495.1"/>
    </source>
</evidence>
<dbReference type="EMBL" id="WMBF01000011">
    <property type="protein sequence ID" value="MBW5420495.1"/>
    <property type="molecule type" value="Genomic_DNA"/>
</dbReference>
<dbReference type="InterPro" id="IPR002645">
    <property type="entry name" value="STAS_dom"/>
</dbReference>
<accession>A0ABS6YHA2</accession>
<dbReference type="SUPFAM" id="SSF52091">
    <property type="entry name" value="SpoIIaa-like"/>
    <property type="match status" value="1"/>
</dbReference>
<feature type="domain" description="STAS" evidence="1">
    <location>
        <begin position="10"/>
        <end position="84"/>
    </location>
</feature>